<dbReference type="Pfam" id="PF13359">
    <property type="entry name" value="DDE_Tnp_4"/>
    <property type="match status" value="1"/>
</dbReference>
<dbReference type="InterPro" id="IPR027806">
    <property type="entry name" value="HARBI1_dom"/>
</dbReference>
<protein>
    <recommendedName>
        <fullName evidence="5">Putative nuclease HARBI1</fullName>
    </recommendedName>
    <alternativeName>
        <fullName evidence="11">Harbinger transposase-derived nuclease</fullName>
    </alternativeName>
</protein>
<dbReference type="GO" id="GO:0046872">
    <property type="term" value="F:metal ion binding"/>
    <property type="evidence" value="ECO:0007669"/>
    <property type="project" value="UniProtKB-KW"/>
</dbReference>
<keyword evidence="8" id="KW-0479">Metal-binding</keyword>
<sequence length="344" mass="39350">MADPAADAAADAMRRQQLLIGVNLILREIINMDSYSSSSDEELDVLERFLPDLLRVRRRRKVPRLENYVEEVMPRWTDSDFKSHFRMSRETFEYVLGVIADRLRRREPGLPMISPEKQFLITIWRMATPDSYRSLCEKFNVSRSTALATVRRVTKALVNIAPAVIRWPSRDGCQAYWQGFEAISAFPKVIGAIDGTHIRVPAPHINPEAYINCKGYHSIELHGVCDHKARFVDCFVGHAGSLHDQRVFRLSPVQDFLDDENKFPDGCHLVGDSAYKLHENLMVPYRDNGHLTQRQKNFNFCLSSARIAIERAFGLLKGRFRSLLHCLPMTDTAEVPDFVLACCV</sequence>
<dbReference type="PANTHER" id="PTHR22930">
    <property type="match status" value="1"/>
</dbReference>
<comment type="cofactor">
    <cofactor evidence="1">
        <name>a divalent metal cation</name>
        <dbReference type="ChEBI" id="CHEBI:60240"/>
    </cofactor>
</comment>
<dbReference type="AlphaFoldDB" id="A0AAV7XPM6"/>
<dbReference type="Proteomes" id="UP001075354">
    <property type="component" value="Chromosome 5"/>
</dbReference>
<comment type="function">
    <text evidence="12">Transposase-derived protein that may have nuclease activity. Does not have transposase activity.</text>
</comment>
<evidence type="ECO:0000256" key="7">
    <source>
        <dbReference type="ARBA" id="ARBA00022722"/>
    </source>
</evidence>
<organism evidence="14 15">
    <name type="scientific">Megalurothrips usitatus</name>
    <name type="common">bean blossom thrips</name>
    <dbReference type="NCBI Taxonomy" id="439358"/>
    <lineage>
        <taxon>Eukaryota</taxon>
        <taxon>Metazoa</taxon>
        <taxon>Ecdysozoa</taxon>
        <taxon>Arthropoda</taxon>
        <taxon>Hexapoda</taxon>
        <taxon>Insecta</taxon>
        <taxon>Pterygota</taxon>
        <taxon>Neoptera</taxon>
        <taxon>Paraneoptera</taxon>
        <taxon>Thysanoptera</taxon>
        <taxon>Terebrantia</taxon>
        <taxon>Thripoidea</taxon>
        <taxon>Thripidae</taxon>
        <taxon>Megalurothrips</taxon>
    </lineage>
</organism>
<dbReference type="GO" id="GO:0016787">
    <property type="term" value="F:hydrolase activity"/>
    <property type="evidence" value="ECO:0007669"/>
    <property type="project" value="UniProtKB-KW"/>
</dbReference>
<feature type="domain" description="DDE Tnp4" evidence="13">
    <location>
        <begin position="193"/>
        <end position="344"/>
    </location>
</feature>
<evidence type="ECO:0000256" key="12">
    <source>
        <dbReference type="ARBA" id="ARBA00045850"/>
    </source>
</evidence>
<evidence type="ECO:0000256" key="8">
    <source>
        <dbReference type="ARBA" id="ARBA00022723"/>
    </source>
</evidence>
<evidence type="ECO:0000256" key="5">
    <source>
        <dbReference type="ARBA" id="ARBA00015519"/>
    </source>
</evidence>
<keyword evidence="15" id="KW-1185">Reference proteome</keyword>
<evidence type="ECO:0000256" key="1">
    <source>
        <dbReference type="ARBA" id="ARBA00001968"/>
    </source>
</evidence>
<comment type="subcellular location">
    <subcellularLocation>
        <location evidence="3">Cytoplasm</location>
    </subcellularLocation>
    <subcellularLocation>
        <location evidence="2">Nucleus</location>
    </subcellularLocation>
</comment>
<proteinExistence type="inferred from homology"/>
<dbReference type="GO" id="GO:0005737">
    <property type="term" value="C:cytoplasm"/>
    <property type="evidence" value="ECO:0007669"/>
    <property type="project" value="UniProtKB-SubCell"/>
</dbReference>
<reference evidence="14" key="1">
    <citation type="submission" date="2022-12" db="EMBL/GenBank/DDBJ databases">
        <title>Chromosome-level genome assembly of the bean flower thrips Megalurothrips usitatus.</title>
        <authorList>
            <person name="Ma L."/>
            <person name="Liu Q."/>
            <person name="Li H."/>
            <person name="Cai W."/>
        </authorList>
    </citation>
    <scope>NUCLEOTIDE SEQUENCE</scope>
    <source>
        <strain evidence="14">Cailab_2022a</strain>
    </source>
</reference>
<evidence type="ECO:0000256" key="9">
    <source>
        <dbReference type="ARBA" id="ARBA00022801"/>
    </source>
</evidence>
<evidence type="ECO:0000256" key="11">
    <source>
        <dbReference type="ARBA" id="ARBA00030126"/>
    </source>
</evidence>
<evidence type="ECO:0000313" key="14">
    <source>
        <dbReference type="EMBL" id="KAJ1528142.1"/>
    </source>
</evidence>
<evidence type="ECO:0000256" key="2">
    <source>
        <dbReference type="ARBA" id="ARBA00004123"/>
    </source>
</evidence>
<dbReference type="PANTHER" id="PTHR22930:SF85">
    <property type="entry name" value="GH03217P-RELATED"/>
    <property type="match status" value="1"/>
</dbReference>
<evidence type="ECO:0000256" key="6">
    <source>
        <dbReference type="ARBA" id="ARBA00022490"/>
    </source>
</evidence>
<keyword evidence="9" id="KW-0378">Hydrolase</keyword>
<dbReference type="InterPro" id="IPR045249">
    <property type="entry name" value="HARBI1-like"/>
</dbReference>
<evidence type="ECO:0000256" key="10">
    <source>
        <dbReference type="ARBA" id="ARBA00023242"/>
    </source>
</evidence>
<keyword evidence="7" id="KW-0540">Nuclease</keyword>
<evidence type="ECO:0000256" key="3">
    <source>
        <dbReference type="ARBA" id="ARBA00004496"/>
    </source>
</evidence>
<keyword evidence="6" id="KW-0963">Cytoplasm</keyword>
<accession>A0AAV7XPM6</accession>
<dbReference type="InterPro" id="IPR026103">
    <property type="entry name" value="HARBI1_animal"/>
</dbReference>
<dbReference type="PRINTS" id="PR02086">
    <property type="entry name" value="PUTNUCHARBI1"/>
</dbReference>
<evidence type="ECO:0000259" key="13">
    <source>
        <dbReference type="Pfam" id="PF13359"/>
    </source>
</evidence>
<dbReference type="EMBL" id="JAPTSV010000005">
    <property type="protein sequence ID" value="KAJ1528142.1"/>
    <property type="molecule type" value="Genomic_DNA"/>
</dbReference>
<dbReference type="GO" id="GO:0004518">
    <property type="term" value="F:nuclease activity"/>
    <property type="evidence" value="ECO:0007669"/>
    <property type="project" value="UniProtKB-KW"/>
</dbReference>
<comment type="similarity">
    <text evidence="4">Belongs to the HARBI1 family.</text>
</comment>
<keyword evidence="10" id="KW-0539">Nucleus</keyword>
<name>A0AAV7XPM6_9NEOP</name>
<gene>
    <name evidence="14" type="ORF">ONE63_008056</name>
</gene>
<evidence type="ECO:0000313" key="15">
    <source>
        <dbReference type="Proteomes" id="UP001075354"/>
    </source>
</evidence>
<dbReference type="GO" id="GO:0005634">
    <property type="term" value="C:nucleus"/>
    <property type="evidence" value="ECO:0007669"/>
    <property type="project" value="UniProtKB-SubCell"/>
</dbReference>
<evidence type="ECO:0000256" key="4">
    <source>
        <dbReference type="ARBA" id="ARBA00006958"/>
    </source>
</evidence>
<comment type="caution">
    <text evidence="14">The sequence shown here is derived from an EMBL/GenBank/DDBJ whole genome shotgun (WGS) entry which is preliminary data.</text>
</comment>